<dbReference type="AlphaFoldDB" id="A0A4Y2EG77"/>
<evidence type="ECO:0000313" key="1">
    <source>
        <dbReference type="EMBL" id="GBM26844.1"/>
    </source>
</evidence>
<dbReference type="EMBL" id="BGPR01000570">
    <property type="protein sequence ID" value="GBM26844.1"/>
    <property type="molecule type" value="Genomic_DNA"/>
</dbReference>
<reference evidence="1 2" key="1">
    <citation type="journal article" date="2019" name="Sci. Rep.">
        <title>Orb-weaving spider Araneus ventricosus genome elucidates the spidroin gene catalogue.</title>
        <authorList>
            <person name="Kono N."/>
            <person name="Nakamura H."/>
            <person name="Ohtoshi R."/>
            <person name="Moran D.A.P."/>
            <person name="Shinohara A."/>
            <person name="Yoshida Y."/>
            <person name="Fujiwara M."/>
            <person name="Mori M."/>
            <person name="Tomita M."/>
            <person name="Arakawa K."/>
        </authorList>
    </citation>
    <scope>NUCLEOTIDE SEQUENCE [LARGE SCALE GENOMIC DNA]</scope>
</reference>
<dbReference type="Proteomes" id="UP000499080">
    <property type="component" value="Unassembled WGS sequence"/>
</dbReference>
<proteinExistence type="predicted"/>
<protein>
    <submittedName>
        <fullName evidence="1">Uncharacterized protein</fullName>
    </submittedName>
</protein>
<comment type="caution">
    <text evidence="1">The sequence shown here is derived from an EMBL/GenBank/DDBJ whole genome shotgun (WGS) entry which is preliminary data.</text>
</comment>
<organism evidence="1 2">
    <name type="scientific">Araneus ventricosus</name>
    <name type="common">Orbweaver spider</name>
    <name type="synonym">Epeira ventricosa</name>
    <dbReference type="NCBI Taxonomy" id="182803"/>
    <lineage>
        <taxon>Eukaryota</taxon>
        <taxon>Metazoa</taxon>
        <taxon>Ecdysozoa</taxon>
        <taxon>Arthropoda</taxon>
        <taxon>Chelicerata</taxon>
        <taxon>Arachnida</taxon>
        <taxon>Araneae</taxon>
        <taxon>Araneomorphae</taxon>
        <taxon>Entelegynae</taxon>
        <taxon>Araneoidea</taxon>
        <taxon>Araneidae</taxon>
        <taxon>Araneus</taxon>
    </lineage>
</organism>
<gene>
    <name evidence="1" type="ORF">AVEN_32092_1</name>
</gene>
<evidence type="ECO:0000313" key="2">
    <source>
        <dbReference type="Proteomes" id="UP000499080"/>
    </source>
</evidence>
<keyword evidence="2" id="KW-1185">Reference proteome</keyword>
<sequence length="85" mass="9193">MVATTVIGTQVGELTAVTDYGPTPPEGGTARHRSIVMPYGPANLIDAPYGQFVYNYTHPRKSVCSVAFKHIARGQDDLTEARTDL</sequence>
<accession>A0A4Y2EG77</accession>
<name>A0A4Y2EG77_ARAVE</name>